<dbReference type="Proteomes" id="UP001150924">
    <property type="component" value="Unassembled WGS sequence"/>
</dbReference>
<accession>A0A9X3EY63</accession>
<keyword evidence="1" id="KW-1133">Transmembrane helix</keyword>
<evidence type="ECO:0000313" key="2">
    <source>
        <dbReference type="EMBL" id="MCY1012412.1"/>
    </source>
</evidence>
<protein>
    <submittedName>
        <fullName evidence="2">Uncharacterized protein</fullName>
    </submittedName>
</protein>
<keyword evidence="1" id="KW-0812">Transmembrane</keyword>
<organism evidence="2 3">
    <name type="scientific">Nannocystis pusilla</name>
    <dbReference type="NCBI Taxonomy" id="889268"/>
    <lineage>
        <taxon>Bacteria</taxon>
        <taxon>Pseudomonadati</taxon>
        <taxon>Myxococcota</taxon>
        <taxon>Polyangia</taxon>
        <taxon>Nannocystales</taxon>
        <taxon>Nannocystaceae</taxon>
        <taxon>Nannocystis</taxon>
    </lineage>
</organism>
<keyword evidence="3" id="KW-1185">Reference proteome</keyword>
<keyword evidence="1" id="KW-0472">Membrane</keyword>
<dbReference type="EMBL" id="JAPNKE010000002">
    <property type="protein sequence ID" value="MCY1012412.1"/>
    <property type="molecule type" value="Genomic_DNA"/>
</dbReference>
<sequence length="91" mass="9828">MNLLTLTVLCSLAAPVPLPQVEGPPLDAWELKQREKTIKLAWEQRERRLKLGTGIFGALTGASLISAAALIPLSGSSDPDIKCLVIVRPIR</sequence>
<evidence type="ECO:0000313" key="3">
    <source>
        <dbReference type="Proteomes" id="UP001150924"/>
    </source>
</evidence>
<proteinExistence type="predicted"/>
<name>A0A9X3EY63_9BACT</name>
<dbReference type="AlphaFoldDB" id="A0A9X3EY63"/>
<comment type="caution">
    <text evidence="2">The sequence shown here is derived from an EMBL/GenBank/DDBJ whole genome shotgun (WGS) entry which is preliminary data.</text>
</comment>
<evidence type="ECO:0000256" key="1">
    <source>
        <dbReference type="SAM" id="Phobius"/>
    </source>
</evidence>
<dbReference type="RefSeq" id="WP_267775827.1">
    <property type="nucleotide sequence ID" value="NZ_JAPNKE010000002.1"/>
</dbReference>
<gene>
    <name evidence="2" type="ORF">OV079_44135</name>
</gene>
<feature type="transmembrane region" description="Helical" evidence="1">
    <location>
        <begin position="51"/>
        <end position="73"/>
    </location>
</feature>
<reference evidence="2" key="1">
    <citation type="submission" date="2022-11" db="EMBL/GenBank/DDBJ databases">
        <title>Minimal conservation of predation-associated metabolite biosynthetic gene clusters underscores biosynthetic potential of Myxococcota including descriptions for ten novel species: Archangium lansinium sp. nov., Myxococcus landrumus sp. nov., Nannocystis bai.</title>
        <authorList>
            <person name="Ahearne A."/>
            <person name="Stevens C."/>
            <person name="Phillips K."/>
        </authorList>
    </citation>
    <scope>NUCLEOTIDE SEQUENCE</scope>
    <source>
        <strain evidence="2">Na p29</strain>
    </source>
</reference>